<reference evidence="3" key="1">
    <citation type="submission" date="2018-10" db="EMBL/GenBank/DDBJ databases">
        <title>Genomic Encyclopedia of Archaeal and Bacterial Type Strains, Phase II (KMG-II): from individual species to whole genera.</title>
        <authorList>
            <person name="Goeker M."/>
        </authorList>
    </citation>
    <scope>NUCLEOTIDE SEQUENCE [LARGE SCALE GENOMIC DNA]</scope>
    <source>
        <strain evidence="3">DSM 2944</strain>
    </source>
</reference>
<feature type="domain" description="Flagellar hook-length control protein-like C-terminal" evidence="2">
    <location>
        <begin position="273"/>
        <end position="344"/>
    </location>
</feature>
<evidence type="ECO:0000256" key="1">
    <source>
        <dbReference type="SAM" id="MobiDB-lite"/>
    </source>
</evidence>
<sequence length="384" mass="41849">MEVEFTCRQTGTASIDGRNSSVTCPGDCRSGAFSMFFDDQPQVDTSACQADSIHHPVTFENQNADADDVEEADNPASVLLIDRGLAADYKPLDGSEHAASADKGQATIMPLIEEVERAISEPPDGADRRSSRTEIRLQYLPDQDRADHAGSSNKAHTHGDASRECHPPYNFTRRSFGDGFLYLAKAYDSKIDIALPNTEMPSRPPPFFAEDVSGSRSDAGYLDINFQDDSISLKDYNIRAPSAAEISSTERIGKAPGIDPRQVMRQISGEAASAHAGRIEIVLDPAELGKVRMVISPGENPAVIVLAERQETFDFLKRNMDLLAKELRDAGLAGADISFSDGKDGWSSQNNFPTRKSDFLRQGDIRLQPEPITPQENTATSPNS</sequence>
<evidence type="ECO:0000259" key="2">
    <source>
        <dbReference type="Pfam" id="PF02120"/>
    </source>
</evidence>
<organism evidence="3 4">
    <name type="scientific">Paracoccus pantotrophus</name>
    <name type="common">Thiosphaera pantotropha</name>
    <dbReference type="NCBI Taxonomy" id="82367"/>
    <lineage>
        <taxon>Bacteria</taxon>
        <taxon>Pseudomonadati</taxon>
        <taxon>Pseudomonadota</taxon>
        <taxon>Alphaproteobacteria</taxon>
        <taxon>Rhodobacterales</taxon>
        <taxon>Paracoccaceae</taxon>
        <taxon>Paracoccus</taxon>
    </lineage>
</organism>
<feature type="compositionally biased region" description="Basic and acidic residues" evidence="1">
    <location>
        <begin position="355"/>
        <end position="364"/>
    </location>
</feature>
<evidence type="ECO:0000313" key="4">
    <source>
        <dbReference type="Proteomes" id="UP000273626"/>
    </source>
</evidence>
<dbReference type="EMBL" id="RBLI01000002">
    <property type="protein sequence ID" value="RKS44878.1"/>
    <property type="molecule type" value="Genomic_DNA"/>
</dbReference>
<dbReference type="Pfam" id="PF02120">
    <property type="entry name" value="Flg_hook"/>
    <property type="match status" value="1"/>
</dbReference>
<keyword evidence="4" id="KW-1185">Reference proteome</keyword>
<evidence type="ECO:0000313" key="3">
    <source>
        <dbReference type="EMBL" id="RKS44878.1"/>
    </source>
</evidence>
<keyword evidence="3" id="KW-0966">Cell projection</keyword>
<dbReference type="CDD" id="cd17470">
    <property type="entry name" value="T3SS_Flik_C"/>
    <property type="match status" value="1"/>
</dbReference>
<dbReference type="Proteomes" id="UP000273626">
    <property type="component" value="Unassembled WGS sequence"/>
</dbReference>
<proteinExistence type="predicted"/>
<feature type="region of interest" description="Disordered" evidence="1">
    <location>
        <begin position="139"/>
        <end position="169"/>
    </location>
</feature>
<gene>
    <name evidence="3" type="ORF">BDE18_3735</name>
</gene>
<name>A0ABX9S9L4_PARPN</name>
<feature type="region of interest" description="Disordered" evidence="1">
    <location>
        <begin position="339"/>
        <end position="384"/>
    </location>
</feature>
<dbReference type="InterPro" id="IPR038610">
    <property type="entry name" value="FliK-like_C_sf"/>
</dbReference>
<accession>A0ABX9S9L4</accession>
<dbReference type="Gene3D" id="3.30.750.140">
    <property type="match status" value="1"/>
</dbReference>
<comment type="caution">
    <text evidence="3">The sequence shown here is derived from an EMBL/GenBank/DDBJ whole genome shotgun (WGS) entry which is preliminary data.</text>
</comment>
<keyword evidence="3" id="KW-0282">Flagellum</keyword>
<feature type="compositionally biased region" description="Basic and acidic residues" evidence="1">
    <location>
        <begin position="157"/>
        <end position="166"/>
    </location>
</feature>
<dbReference type="InterPro" id="IPR021136">
    <property type="entry name" value="Flagellar_hook_control-like_C"/>
</dbReference>
<keyword evidence="3" id="KW-0969">Cilium</keyword>
<protein>
    <submittedName>
        <fullName evidence="3">Flagellar hook-length control protein FliK</fullName>
    </submittedName>
</protein>
<feature type="compositionally biased region" description="Polar residues" evidence="1">
    <location>
        <begin position="374"/>
        <end position="384"/>
    </location>
</feature>